<sequence length="757" mass="82537">MYATPSNSSLSSSIKRGLLSHRPFRSIRSASDRRARHENGHAEAESAPGSDRLRQQTFAGPSKLPDPEEDFVSISGRDTDDMGKSNKFDFSNRPNSSLKLGNSIASALTKEADKLITKARKQSTDSSTASEKDVPSCHIDLQAPKKSLGDEGLFALAGGLEAALRRGNDLASLALEDLNLSDNGITVAALSRLAPIIELARHDLKTLNLSSNKITVVTDEEAEQWEEFLRSFRDCLKLRRLDLSNNVGLGRRAIEVLARVHVHEPPITPNPPGGEASVLSLVSATSLGDHPDIQEADEGESLGGETMAKSLSDGTVLKRRCGLRSIPYITLTNTGMDDAAALWLSYVLEDHYYPNQLIDDLNGTHATTHIKAYQQGENTSGIDFDENQSTLSKEGLTLLQKTEMARRQILLDDQSTLADSLLLEDGAADGPGESTVQHRRASATSRFARSMPGDRRASIRSIHTIDGGEHEASELGSARRKIQRHIIEHHSPACTELWHAALILVAGSRLILFAAPSSRRYFTGEALFPAPTPTTPSYPSQPQAVTTPQPQFSPTPFSIDTAKANPTPTHKTSYAKTLRTTTIHPTNPGNNPGEPELALTDVTNTPTTPKLIFKPHRKGAFSEGTENLPAAAVTAKLHTLSVHHDNDDDEEQGSARFIAYQRLRTVRAARAAGVEGRAAWRDGTNPAHLPAGLVDRILGFVVGKREWELLGEEQRRAALKWGGRRETLKVAGEWRGRDMASRVWLLLDYIGCLAYRG</sequence>
<gene>
    <name evidence="2" type="ORF">B0A50_00069</name>
</gene>
<evidence type="ECO:0000256" key="1">
    <source>
        <dbReference type="SAM" id="MobiDB-lite"/>
    </source>
</evidence>
<dbReference type="Proteomes" id="UP000308549">
    <property type="component" value="Unassembled WGS sequence"/>
</dbReference>
<keyword evidence="3" id="KW-1185">Reference proteome</keyword>
<dbReference type="PROSITE" id="PS51450">
    <property type="entry name" value="LRR"/>
    <property type="match status" value="1"/>
</dbReference>
<protein>
    <recommendedName>
        <fullName evidence="4">Leucine rich repeat protein</fullName>
    </recommendedName>
</protein>
<name>A0A4V5N649_9PEZI</name>
<comment type="caution">
    <text evidence="2">The sequence shown here is derived from an EMBL/GenBank/DDBJ whole genome shotgun (WGS) entry which is preliminary data.</text>
</comment>
<dbReference type="InterPro" id="IPR001611">
    <property type="entry name" value="Leu-rich_rpt"/>
</dbReference>
<dbReference type="SUPFAM" id="SSF52047">
    <property type="entry name" value="RNI-like"/>
    <property type="match status" value="1"/>
</dbReference>
<proteinExistence type="predicted"/>
<dbReference type="OrthoDB" id="9876299at2759"/>
<feature type="region of interest" description="Disordered" evidence="1">
    <location>
        <begin position="1"/>
        <end position="94"/>
    </location>
</feature>
<feature type="compositionally biased region" description="Basic and acidic residues" evidence="1">
    <location>
        <begin position="77"/>
        <end position="87"/>
    </location>
</feature>
<dbReference type="InterPro" id="IPR032675">
    <property type="entry name" value="LRR_dom_sf"/>
</dbReference>
<organism evidence="2 3">
    <name type="scientific">Salinomyces thailandicus</name>
    <dbReference type="NCBI Taxonomy" id="706561"/>
    <lineage>
        <taxon>Eukaryota</taxon>
        <taxon>Fungi</taxon>
        <taxon>Dikarya</taxon>
        <taxon>Ascomycota</taxon>
        <taxon>Pezizomycotina</taxon>
        <taxon>Dothideomycetes</taxon>
        <taxon>Dothideomycetidae</taxon>
        <taxon>Mycosphaerellales</taxon>
        <taxon>Teratosphaeriaceae</taxon>
        <taxon>Salinomyces</taxon>
    </lineage>
</organism>
<dbReference type="EMBL" id="NAJL01000001">
    <property type="protein sequence ID" value="TKA34089.1"/>
    <property type="molecule type" value="Genomic_DNA"/>
</dbReference>
<evidence type="ECO:0008006" key="4">
    <source>
        <dbReference type="Google" id="ProtNLM"/>
    </source>
</evidence>
<feature type="compositionally biased region" description="Basic and acidic residues" evidence="1">
    <location>
        <begin position="30"/>
        <end position="44"/>
    </location>
</feature>
<evidence type="ECO:0000313" key="2">
    <source>
        <dbReference type="EMBL" id="TKA34089.1"/>
    </source>
</evidence>
<accession>A0A4V5N649</accession>
<dbReference type="Gene3D" id="3.80.10.10">
    <property type="entry name" value="Ribonuclease Inhibitor"/>
    <property type="match status" value="1"/>
</dbReference>
<dbReference type="AlphaFoldDB" id="A0A4V5N649"/>
<feature type="compositionally biased region" description="Polar residues" evidence="1">
    <location>
        <begin position="1"/>
        <end position="14"/>
    </location>
</feature>
<reference evidence="2 3" key="1">
    <citation type="submission" date="2017-03" db="EMBL/GenBank/DDBJ databases">
        <title>Genomes of endolithic fungi from Antarctica.</title>
        <authorList>
            <person name="Coleine C."/>
            <person name="Masonjones S."/>
            <person name="Stajich J.E."/>
        </authorList>
    </citation>
    <scope>NUCLEOTIDE SEQUENCE [LARGE SCALE GENOMIC DNA]</scope>
    <source>
        <strain evidence="2 3">CCFEE 6315</strain>
    </source>
</reference>
<evidence type="ECO:0000313" key="3">
    <source>
        <dbReference type="Proteomes" id="UP000308549"/>
    </source>
</evidence>
<feature type="region of interest" description="Disordered" evidence="1">
    <location>
        <begin position="118"/>
        <end position="137"/>
    </location>
</feature>
<feature type="region of interest" description="Disordered" evidence="1">
    <location>
        <begin position="428"/>
        <end position="455"/>
    </location>
</feature>